<dbReference type="EMBL" id="CP039393">
    <property type="protein sequence ID" value="QCD36853.1"/>
    <property type="molecule type" value="Genomic_DNA"/>
</dbReference>
<dbReference type="AlphaFoldDB" id="A0A4P7VRB1"/>
<evidence type="ECO:0000256" key="1">
    <source>
        <dbReference type="SAM" id="Phobius"/>
    </source>
</evidence>
<protein>
    <submittedName>
        <fullName evidence="2">Uncharacterized protein</fullName>
    </submittedName>
</protein>
<keyword evidence="1" id="KW-0472">Membrane</keyword>
<keyword evidence="1" id="KW-0812">Transmembrane</keyword>
<feature type="transmembrane region" description="Helical" evidence="1">
    <location>
        <begin position="12"/>
        <end position="31"/>
    </location>
</feature>
<accession>A0A4P7VRB1</accession>
<keyword evidence="3" id="KW-1185">Reference proteome</keyword>
<evidence type="ECO:0000313" key="3">
    <source>
        <dbReference type="Proteomes" id="UP000297031"/>
    </source>
</evidence>
<sequence>MKEQEITRYLHSRYGMMLMMAAAVIGTIIAYRNGDIVYITGNNGFGLPSANEWITDRYASLWAGIAVNVLLALLLSYMNRRFNVLRTMSHLFVGMFMIMQGDSPPSWGSSTTAPSCARYFYSP</sequence>
<gene>
    <name evidence="2" type="ORF">E7746_13680</name>
</gene>
<reference evidence="2 3" key="1">
    <citation type="submission" date="2019-02" db="EMBL/GenBank/DDBJ databases">
        <title>Isolation and identification of novel species under the genus Muribaculum.</title>
        <authorList>
            <person name="Miyake S."/>
            <person name="Ding Y."/>
            <person name="Low A."/>
            <person name="Soh M."/>
            <person name="Seedorf H."/>
        </authorList>
    </citation>
    <scope>NUCLEOTIDE SEQUENCE [LARGE SCALE GENOMIC DNA]</scope>
    <source>
        <strain evidence="2 3">TLL-A4</strain>
    </source>
</reference>
<proteinExistence type="predicted"/>
<dbReference type="Proteomes" id="UP000297031">
    <property type="component" value="Chromosome"/>
</dbReference>
<keyword evidence="1" id="KW-1133">Transmembrane helix</keyword>
<evidence type="ECO:0000313" key="2">
    <source>
        <dbReference type="EMBL" id="QCD36853.1"/>
    </source>
</evidence>
<feature type="transmembrane region" description="Helical" evidence="1">
    <location>
        <begin position="59"/>
        <end position="78"/>
    </location>
</feature>
<dbReference type="RefSeq" id="WP_136411165.1">
    <property type="nucleotide sequence ID" value="NZ_CP039393.1"/>
</dbReference>
<name>A0A4P7VRB1_9BACT</name>
<organism evidence="2 3">
    <name type="scientific">Muribaculum gordoncarteri</name>
    <dbReference type="NCBI Taxonomy" id="2530390"/>
    <lineage>
        <taxon>Bacteria</taxon>
        <taxon>Pseudomonadati</taxon>
        <taxon>Bacteroidota</taxon>
        <taxon>Bacteroidia</taxon>
        <taxon>Bacteroidales</taxon>
        <taxon>Muribaculaceae</taxon>
        <taxon>Muribaculum</taxon>
    </lineage>
</organism>
<dbReference type="KEGG" id="mgod:E7746_13680"/>